<keyword evidence="3" id="KW-0479">Metal-binding</keyword>
<dbReference type="InterPro" id="IPR001577">
    <property type="entry name" value="Peptidase_M8"/>
</dbReference>
<reference evidence="9" key="1">
    <citation type="journal article" date="2019" name="Int. J. Syst. Evol. Microbiol.">
        <title>The Global Catalogue of Microorganisms (GCM) 10K type strain sequencing project: providing services to taxonomists for standard genome sequencing and annotation.</title>
        <authorList>
            <consortium name="The Broad Institute Genomics Platform"/>
            <consortium name="The Broad Institute Genome Sequencing Center for Infectious Disease"/>
            <person name="Wu L."/>
            <person name="Ma J."/>
        </authorList>
    </citation>
    <scope>NUCLEOTIDE SEQUENCE [LARGE SCALE GENOMIC DNA]</scope>
    <source>
        <strain evidence="9">CCUG 62953</strain>
    </source>
</reference>
<evidence type="ECO:0000256" key="7">
    <source>
        <dbReference type="SAM" id="MobiDB-lite"/>
    </source>
</evidence>
<accession>A0ABW3ZCS0</accession>
<evidence type="ECO:0000313" key="9">
    <source>
        <dbReference type="Proteomes" id="UP001597135"/>
    </source>
</evidence>
<evidence type="ECO:0000256" key="4">
    <source>
        <dbReference type="ARBA" id="ARBA00022801"/>
    </source>
</evidence>
<dbReference type="SUPFAM" id="SSF55486">
    <property type="entry name" value="Metalloproteases ('zincins'), catalytic domain"/>
    <property type="match status" value="1"/>
</dbReference>
<feature type="compositionally biased region" description="Low complexity" evidence="7">
    <location>
        <begin position="9"/>
        <end position="18"/>
    </location>
</feature>
<feature type="region of interest" description="Disordered" evidence="7">
    <location>
        <begin position="1"/>
        <end position="33"/>
    </location>
</feature>
<keyword evidence="4" id="KW-0378">Hydrolase</keyword>
<organism evidence="8 9">
    <name type="scientific">Litorisediminicola beolgyonensis</name>
    <dbReference type="NCBI Taxonomy" id="1173614"/>
    <lineage>
        <taxon>Bacteria</taxon>
        <taxon>Pseudomonadati</taxon>
        <taxon>Pseudomonadota</taxon>
        <taxon>Alphaproteobacteria</taxon>
        <taxon>Rhodobacterales</taxon>
        <taxon>Paracoccaceae</taxon>
        <taxon>Litorisediminicola</taxon>
    </lineage>
</organism>
<comment type="cofactor">
    <cofactor evidence="1">
        <name>Zn(2+)</name>
        <dbReference type="ChEBI" id="CHEBI:29105"/>
    </cofactor>
</comment>
<keyword evidence="5" id="KW-0862">Zinc</keyword>
<evidence type="ECO:0000313" key="8">
    <source>
        <dbReference type="EMBL" id="MFD1340858.1"/>
    </source>
</evidence>
<gene>
    <name evidence="8" type="ORF">ACFQ4E_00315</name>
</gene>
<evidence type="ECO:0000256" key="2">
    <source>
        <dbReference type="ARBA" id="ARBA00022670"/>
    </source>
</evidence>
<keyword evidence="9" id="KW-1185">Reference proteome</keyword>
<evidence type="ECO:0000256" key="1">
    <source>
        <dbReference type="ARBA" id="ARBA00001947"/>
    </source>
</evidence>
<keyword evidence="2" id="KW-0645">Protease</keyword>
<name>A0ABW3ZCS0_9RHOB</name>
<dbReference type="Gene3D" id="3.90.132.10">
    <property type="entry name" value="Leishmanolysin , domain 2"/>
    <property type="match status" value="1"/>
</dbReference>
<dbReference type="Proteomes" id="UP001597135">
    <property type="component" value="Unassembled WGS sequence"/>
</dbReference>
<keyword evidence="6" id="KW-0482">Metalloprotease</keyword>
<evidence type="ECO:0000256" key="3">
    <source>
        <dbReference type="ARBA" id="ARBA00022723"/>
    </source>
</evidence>
<feature type="region of interest" description="Disordered" evidence="7">
    <location>
        <begin position="92"/>
        <end position="124"/>
    </location>
</feature>
<dbReference type="EMBL" id="JBHTMU010000001">
    <property type="protein sequence ID" value="MFD1340858.1"/>
    <property type="molecule type" value="Genomic_DNA"/>
</dbReference>
<evidence type="ECO:0000256" key="5">
    <source>
        <dbReference type="ARBA" id="ARBA00022833"/>
    </source>
</evidence>
<protein>
    <submittedName>
        <fullName evidence="8">Leishmanolysin-related zinc metalloendopeptidase</fullName>
    </submittedName>
</protein>
<evidence type="ECO:0000256" key="6">
    <source>
        <dbReference type="ARBA" id="ARBA00023049"/>
    </source>
</evidence>
<sequence>MMPFQPLDLSLGTALTPAPAAPPSPSDASDLPDLLSWAGEDSFVFTGPAADGLERAAENAISAPILTDTQGIAFEGSLGELLGRLDGLASAKPGTDGGGGGGKGGGGGGGGGKPGSGTDSGLLTSYTAGGDTKTSYNIDLGFSGEGWTTELQTLFTDAADFICSIIIGELSDERVPMAGRVDDLYIDAEMTAIDGAGNVLGQTGVVAYRTHDQLPAYSFMQFDTADAQTYLDSGLFGDIVLHEMLHAVGIGGQWDNLNLVSEDGLYFTGALANAEYAAAGGTGLIPIEQDYGPGTAGVHWDEETFGNELMTGLIDASNTLSAMTIASLADMGYETTYVADTPLVG</sequence>
<dbReference type="Pfam" id="PF01457">
    <property type="entry name" value="Peptidase_M8"/>
    <property type="match status" value="1"/>
</dbReference>
<dbReference type="RefSeq" id="WP_386800920.1">
    <property type="nucleotide sequence ID" value="NZ_JBHTMU010000001.1"/>
</dbReference>
<proteinExistence type="predicted"/>
<feature type="compositionally biased region" description="Gly residues" evidence="7">
    <location>
        <begin position="95"/>
        <end position="115"/>
    </location>
</feature>
<comment type="caution">
    <text evidence="8">The sequence shown here is derived from an EMBL/GenBank/DDBJ whole genome shotgun (WGS) entry which is preliminary data.</text>
</comment>